<keyword evidence="1" id="KW-0812">Transmembrane</keyword>
<keyword evidence="1" id="KW-0472">Membrane</keyword>
<evidence type="ECO:0000313" key="3">
    <source>
        <dbReference type="EMBL" id="CAG9318214.1"/>
    </source>
</evidence>
<dbReference type="InterPro" id="IPR036871">
    <property type="entry name" value="PX_dom_sf"/>
</dbReference>
<proteinExistence type="predicted"/>
<evidence type="ECO:0000313" key="4">
    <source>
        <dbReference type="Proteomes" id="UP001162131"/>
    </source>
</evidence>
<feature type="transmembrane region" description="Helical" evidence="1">
    <location>
        <begin position="47"/>
        <end position="69"/>
    </location>
</feature>
<dbReference type="Proteomes" id="UP001162131">
    <property type="component" value="Unassembled WGS sequence"/>
</dbReference>
<evidence type="ECO:0000259" key="2">
    <source>
        <dbReference type="PROSITE" id="PS50195"/>
    </source>
</evidence>
<dbReference type="EMBL" id="CAJZBQ010000020">
    <property type="protein sequence ID" value="CAG9318214.1"/>
    <property type="molecule type" value="Genomic_DNA"/>
</dbReference>
<dbReference type="PROSITE" id="PS50195">
    <property type="entry name" value="PX"/>
    <property type="match status" value="3"/>
</dbReference>
<feature type="domain" description="PX" evidence="2">
    <location>
        <begin position="210"/>
        <end position="338"/>
    </location>
</feature>
<dbReference type="InterPro" id="IPR001683">
    <property type="entry name" value="PX_dom"/>
</dbReference>
<dbReference type="PANTHER" id="PTHR22775:SF3">
    <property type="entry name" value="SORTING NEXIN-13"/>
    <property type="match status" value="1"/>
</dbReference>
<feature type="transmembrane region" description="Helical" evidence="1">
    <location>
        <begin position="150"/>
        <end position="169"/>
    </location>
</feature>
<keyword evidence="4" id="KW-1185">Reference proteome</keyword>
<dbReference type="PANTHER" id="PTHR22775">
    <property type="entry name" value="SORTING NEXIN"/>
    <property type="match status" value="1"/>
</dbReference>
<dbReference type="CDD" id="cd06093">
    <property type="entry name" value="PX_domain"/>
    <property type="match status" value="3"/>
</dbReference>
<protein>
    <recommendedName>
        <fullName evidence="2">PX domain-containing protein</fullName>
    </recommendedName>
</protein>
<evidence type="ECO:0000256" key="1">
    <source>
        <dbReference type="SAM" id="Phobius"/>
    </source>
</evidence>
<dbReference type="Gene3D" id="3.30.1520.10">
    <property type="entry name" value="Phox-like domain"/>
    <property type="match status" value="3"/>
</dbReference>
<dbReference type="GO" id="GO:0035091">
    <property type="term" value="F:phosphatidylinositol binding"/>
    <property type="evidence" value="ECO:0007669"/>
    <property type="project" value="InterPro"/>
</dbReference>
<dbReference type="SMART" id="SM00312">
    <property type="entry name" value="PX"/>
    <property type="match status" value="3"/>
</dbReference>
<sequence length="650" mass="77376">MERINLVELYSPMLLIPFWFISYTIFRCRRHFSDGTDRTHHFSRNLTTKYICTFFMMIFCFIHVFDILPSSYSTSEKTVRMFFFSSLGFAWFLSFYLVIFETRRRLRMKWSGHRSFWPINMVIHLIFAILQILETVTDFNNHEIIPIEKIVTFLLAFGICCILAVYAVFRPNEFTLINNDPLLYSRNMNQNRRTTVGRRKTVPEQEAEKKLFTTSIKECKIKTENNKQVVYFHIIVTSGGRTHTVRRTYAEFDSLHKTLRLKFPVDEFPYLDFPSFPRFHQNSYNLDYRMKALNDYLQELCFPEFMAAVFLDFLEINGHERTECLEYHNKVVNEERHLSIGSNDESGSRHGSVVANYYQPKFVYADEADTVQVPNYHLHSFINVKILKWIEERDHIEYAVQWKIPRLTQEGTIQKRFNEFYEFHRKLKKSLAPAGLPKFPSKNYLQNFRSQDSHALEIRKRKLENYLGHVLNDTAFLCQDVLDFINCTVDLESIWKSRLQGISYILHSPITWEGEVDKESHFLLYSLNFSKLYKGRQLCEWNIKRRYKDFNRLNRFLTKRLESPTLGNYIRFQQKLNITKPRKNSIEIQVLPSLPGKSISPLSSPGEIEARRKGLEKYMEELIAMPISAESFAFREFIDDPEIKQNLYEY</sequence>
<feature type="domain" description="PX" evidence="2">
    <location>
        <begin position="503"/>
        <end position="650"/>
    </location>
</feature>
<dbReference type="SUPFAM" id="SSF64268">
    <property type="entry name" value="PX domain"/>
    <property type="match status" value="3"/>
</dbReference>
<gene>
    <name evidence="3" type="ORF">BSTOLATCC_MIC20694</name>
</gene>
<comment type="caution">
    <text evidence="3">The sequence shown here is derived from an EMBL/GenBank/DDBJ whole genome shotgun (WGS) entry which is preliminary data.</text>
</comment>
<organism evidence="3 4">
    <name type="scientific">Blepharisma stoltei</name>
    <dbReference type="NCBI Taxonomy" id="1481888"/>
    <lineage>
        <taxon>Eukaryota</taxon>
        <taxon>Sar</taxon>
        <taxon>Alveolata</taxon>
        <taxon>Ciliophora</taxon>
        <taxon>Postciliodesmatophora</taxon>
        <taxon>Heterotrichea</taxon>
        <taxon>Heterotrichida</taxon>
        <taxon>Blepharismidae</taxon>
        <taxon>Blepharisma</taxon>
    </lineage>
</organism>
<dbReference type="AlphaFoldDB" id="A0AAU9IUM0"/>
<dbReference type="Pfam" id="PF00787">
    <property type="entry name" value="PX"/>
    <property type="match status" value="3"/>
</dbReference>
<accession>A0AAU9IUM0</accession>
<name>A0AAU9IUM0_9CILI</name>
<feature type="transmembrane region" description="Helical" evidence="1">
    <location>
        <begin position="81"/>
        <end position="100"/>
    </location>
</feature>
<feature type="domain" description="PX" evidence="2">
    <location>
        <begin position="376"/>
        <end position="492"/>
    </location>
</feature>
<feature type="transmembrane region" description="Helical" evidence="1">
    <location>
        <begin position="6"/>
        <end position="26"/>
    </location>
</feature>
<reference evidence="3" key="1">
    <citation type="submission" date="2021-09" db="EMBL/GenBank/DDBJ databases">
        <authorList>
            <consortium name="AG Swart"/>
            <person name="Singh M."/>
            <person name="Singh A."/>
            <person name="Seah K."/>
            <person name="Emmerich C."/>
        </authorList>
    </citation>
    <scope>NUCLEOTIDE SEQUENCE</scope>
    <source>
        <strain evidence="3">ATCC30299</strain>
    </source>
</reference>
<keyword evidence="1" id="KW-1133">Transmembrane helix</keyword>